<accession>A0A2V3IKJ0</accession>
<keyword evidence="3" id="KW-1185">Reference proteome</keyword>
<dbReference type="EMBL" id="NBIV01000205">
    <property type="protein sequence ID" value="PXF41640.1"/>
    <property type="molecule type" value="Genomic_DNA"/>
</dbReference>
<feature type="compositionally biased region" description="Basic and acidic residues" evidence="1">
    <location>
        <begin position="184"/>
        <end position="202"/>
    </location>
</feature>
<reference evidence="2 3" key="1">
    <citation type="journal article" date="2018" name="Mol. Biol. Evol.">
        <title>Analysis of the draft genome of the red seaweed Gracilariopsis chorda provides insights into genome size evolution in Rhodophyta.</title>
        <authorList>
            <person name="Lee J."/>
            <person name="Yang E.C."/>
            <person name="Graf L."/>
            <person name="Yang J.H."/>
            <person name="Qiu H."/>
            <person name="Zel Zion U."/>
            <person name="Chan C.X."/>
            <person name="Stephens T.G."/>
            <person name="Weber A.P.M."/>
            <person name="Boo G.H."/>
            <person name="Boo S.M."/>
            <person name="Kim K.M."/>
            <person name="Shin Y."/>
            <person name="Jung M."/>
            <person name="Lee S.J."/>
            <person name="Yim H.S."/>
            <person name="Lee J.H."/>
            <person name="Bhattacharya D."/>
            <person name="Yoon H.S."/>
        </authorList>
    </citation>
    <scope>NUCLEOTIDE SEQUENCE [LARGE SCALE GENOMIC DNA]</scope>
    <source>
        <strain evidence="2 3">SKKU-2015</strain>
        <tissue evidence="2">Whole body</tissue>
    </source>
</reference>
<evidence type="ECO:0000313" key="2">
    <source>
        <dbReference type="EMBL" id="PXF41640.1"/>
    </source>
</evidence>
<feature type="compositionally biased region" description="Polar residues" evidence="1">
    <location>
        <begin position="43"/>
        <end position="55"/>
    </location>
</feature>
<comment type="caution">
    <text evidence="2">The sequence shown here is derived from an EMBL/GenBank/DDBJ whole genome shotgun (WGS) entry which is preliminary data.</text>
</comment>
<evidence type="ECO:0000256" key="1">
    <source>
        <dbReference type="SAM" id="MobiDB-lite"/>
    </source>
</evidence>
<dbReference type="AlphaFoldDB" id="A0A2V3IKJ0"/>
<organism evidence="2 3">
    <name type="scientific">Gracilariopsis chorda</name>
    <dbReference type="NCBI Taxonomy" id="448386"/>
    <lineage>
        <taxon>Eukaryota</taxon>
        <taxon>Rhodophyta</taxon>
        <taxon>Florideophyceae</taxon>
        <taxon>Rhodymeniophycidae</taxon>
        <taxon>Gracilariales</taxon>
        <taxon>Gracilariaceae</taxon>
        <taxon>Gracilariopsis</taxon>
    </lineage>
</organism>
<feature type="region of interest" description="Disordered" evidence="1">
    <location>
        <begin position="1"/>
        <end position="95"/>
    </location>
</feature>
<feature type="compositionally biased region" description="Basic and acidic residues" evidence="1">
    <location>
        <begin position="31"/>
        <end position="42"/>
    </location>
</feature>
<dbReference type="Proteomes" id="UP000247409">
    <property type="component" value="Unassembled WGS sequence"/>
</dbReference>
<proteinExistence type="predicted"/>
<gene>
    <name evidence="2" type="ORF">BWQ96_08651</name>
</gene>
<feature type="region of interest" description="Disordered" evidence="1">
    <location>
        <begin position="161"/>
        <end position="208"/>
    </location>
</feature>
<name>A0A2V3IKJ0_9FLOR</name>
<protein>
    <submittedName>
        <fullName evidence="2">Uncharacterized protein</fullName>
    </submittedName>
</protein>
<sequence>MPSSPAVQRPPSPASSSSSDFEIQAVTTADGIRKPSAEENPKSKQLSKQPSTTLNGLVPYVGASSSSSDEADTAALPTNPTRAKKRVRFSDGVEPNKRVRTASDDAMLERNDVSLTEHAVLQDEELDEEASIVAELAHFEAVVADIGRDYDAVTADLQDAEDMREQDTQRRLEQRVKSLRQRLRSAESSRLGERDHSMRDVDAANNELDDGDGYLDDIQIKGVLKAKLKAKSHS</sequence>
<feature type="compositionally biased region" description="Basic and acidic residues" evidence="1">
    <location>
        <begin position="161"/>
        <end position="176"/>
    </location>
</feature>
<evidence type="ECO:0000313" key="3">
    <source>
        <dbReference type="Proteomes" id="UP000247409"/>
    </source>
</evidence>
<dbReference type="OrthoDB" id="10607128at2759"/>